<feature type="non-terminal residue" evidence="1">
    <location>
        <position position="1"/>
    </location>
</feature>
<dbReference type="AlphaFoldDB" id="A0A146K5C0"/>
<proteinExistence type="predicted"/>
<dbReference type="GO" id="GO:0030286">
    <property type="term" value="C:dynein complex"/>
    <property type="evidence" value="ECO:0007669"/>
    <property type="project" value="InterPro"/>
</dbReference>
<dbReference type="EMBL" id="GDID01004524">
    <property type="protein sequence ID" value="JAP92082.1"/>
    <property type="molecule type" value="Transcribed_RNA"/>
</dbReference>
<dbReference type="PANTHER" id="PTHR46961">
    <property type="entry name" value="DYNEIN HEAVY CHAIN 1, AXONEMAL-LIKE PROTEIN"/>
    <property type="match status" value="1"/>
</dbReference>
<dbReference type="GO" id="GO:0007018">
    <property type="term" value="P:microtubule-based movement"/>
    <property type="evidence" value="ECO:0007669"/>
    <property type="project" value="InterPro"/>
</dbReference>
<dbReference type="PANTHER" id="PTHR46961:SF8">
    <property type="entry name" value="DYNEIN AXONEMAL HEAVY CHAIN 7"/>
    <property type="match status" value="1"/>
</dbReference>
<dbReference type="InterPro" id="IPR027417">
    <property type="entry name" value="P-loop_NTPase"/>
</dbReference>
<organism evidence="1">
    <name type="scientific">Trepomonas sp. PC1</name>
    <dbReference type="NCBI Taxonomy" id="1076344"/>
    <lineage>
        <taxon>Eukaryota</taxon>
        <taxon>Metamonada</taxon>
        <taxon>Diplomonadida</taxon>
        <taxon>Hexamitidae</taxon>
        <taxon>Hexamitinae</taxon>
        <taxon>Trepomonas</taxon>
    </lineage>
</organism>
<protein>
    <submittedName>
        <fullName evidence="1">Dynein heavy chain</fullName>
    </submittedName>
</protein>
<evidence type="ECO:0000313" key="1">
    <source>
        <dbReference type="EMBL" id="JAP92082.1"/>
    </source>
</evidence>
<dbReference type="SUPFAM" id="SSF52540">
    <property type="entry name" value="P-loop containing nucleoside triphosphate hydrolases"/>
    <property type="match status" value="1"/>
</dbReference>
<reference evidence="1" key="1">
    <citation type="submission" date="2015-07" db="EMBL/GenBank/DDBJ databases">
        <title>Adaptation to a free-living lifestyle via gene acquisitions in the diplomonad Trepomonas sp. PC1.</title>
        <authorList>
            <person name="Xu F."/>
            <person name="Jerlstrom-Hultqvist J."/>
            <person name="Kolisko M."/>
            <person name="Simpson A.G.B."/>
            <person name="Roger A.J."/>
            <person name="Svard S.G."/>
            <person name="Andersson J.O."/>
        </authorList>
    </citation>
    <scope>NUCLEOTIDE SEQUENCE</scope>
    <source>
        <strain evidence="1">PC1</strain>
    </source>
</reference>
<feature type="non-terminal residue" evidence="1">
    <location>
        <position position="291"/>
    </location>
</feature>
<dbReference type="Gene3D" id="3.40.50.300">
    <property type="entry name" value="P-loop containing nucleotide triphosphate hydrolases"/>
    <property type="match status" value="1"/>
</dbReference>
<dbReference type="InterPro" id="IPR026983">
    <property type="entry name" value="DHC"/>
</dbReference>
<dbReference type="GO" id="GO:0051959">
    <property type="term" value="F:dynein light intermediate chain binding"/>
    <property type="evidence" value="ECO:0007669"/>
    <property type="project" value="InterPro"/>
</dbReference>
<sequence length="291" mass="33377">LTATQTFIDKTMQLYSTLTVRHGLMNVGLTMTGKSTVLHCLAGALGLIRQFLNSKPELQEKFSHEVYPLFYPVSIFKINAKSITADELYGNFAGDSGEWQDGIICTAMRECVRDVEEKKLKWILMDSPVDALWIENLNTILDDAKRLCLTSGEVIAMTDQTAYMFEVRDLEVASPATVSRCGMIYFDQTVVNMDDMFRHLCKTMLPPWFLQLETNMQHVWPIAKYETPAHSEIHSVEDLTVCGKLSTDNQFTAQPYTEEVFSAEDRLNMLFQWLFQPIYDYIFDNNKPVIF</sequence>
<accession>A0A146K5C0</accession>
<gene>
    <name evidence="1" type="ORF">TPC1_16089</name>
</gene>
<dbReference type="GO" id="GO:0045505">
    <property type="term" value="F:dynein intermediate chain binding"/>
    <property type="evidence" value="ECO:0007669"/>
    <property type="project" value="InterPro"/>
</dbReference>
<name>A0A146K5C0_9EUKA</name>